<evidence type="ECO:0000259" key="2">
    <source>
        <dbReference type="Pfam" id="PF02221"/>
    </source>
</evidence>
<dbReference type="EMBL" id="OU900100">
    <property type="protein sequence ID" value="CAG9863902.1"/>
    <property type="molecule type" value="Genomic_DNA"/>
</dbReference>
<evidence type="ECO:0000256" key="1">
    <source>
        <dbReference type="SAM" id="SignalP"/>
    </source>
</evidence>
<dbReference type="AlphaFoldDB" id="A0A9N9TSM8"/>
<dbReference type="Pfam" id="PF02221">
    <property type="entry name" value="E1_DerP2_DerF2"/>
    <property type="match status" value="1"/>
</dbReference>
<dbReference type="SUPFAM" id="SSF81296">
    <property type="entry name" value="E set domains"/>
    <property type="match status" value="1"/>
</dbReference>
<dbReference type="Gene3D" id="2.60.40.770">
    <property type="match status" value="1"/>
</dbReference>
<gene>
    <name evidence="3" type="ORF">PHYEVI_LOCUS10177</name>
</gene>
<dbReference type="InterPro" id="IPR014756">
    <property type="entry name" value="Ig_E-set"/>
</dbReference>
<sequence length="153" mass="17456">MLVLGIIILLSCFDNSLSDVLDFRDCGDADYMPVESLIFNDCEIAPCMIDLNQKSHTSLKLEVSKTVPQFSSMVATAEIIQAGFSWKLKISPSNPCDRWKCPLQPKKHHHEFFNTTIDFSPIKWKNPGRVRIEGKVNNIESPIFCMEVTVRFF</sequence>
<accession>A0A9N9TSM8</accession>
<organism evidence="3 4">
    <name type="scientific">Phyllotreta striolata</name>
    <name type="common">Striped flea beetle</name>
    <name type="synonym">Crioceris striolata</name>
    <dbReference type="NCBI Taxonomy" id="444603"/>
    <lineage>
        <taxon>Eukaryota</taxon>
        <taxon>Metazoa</taxon>
        <taxon>Ecdysozoa</taxon>
        <taxon>Arthropoda</taxon>
        <taxon>Hexapoda</taxon>
        <taxon>Insecta</taxon>
        <taxon>Pterygota</taxon>
        <taxon>Neoptera</taxon>
        <taxon>Endopterygota</taxon>
        <taxon>Coleoptera</taxon>
        <taxon>Polyphaga</taxon>
        <taxon>Cucujiformia</taxon>
        <taxon>Chrysomeloidea</taxon>
        <taxon>Chrysomelidae</taxon>
        <taxon>Galerucinae</taxon>
        <taxon>Alticini</taxon>
        <taxon>Phyllotreta</taxon>
    </lineage>
</organism>
<keyword evidence="4" id="KW-1185">Reference proteome</keyword>
<dbReference type="OrthoDB" id="6783072at2759"/>
<feature type="chain" id="PRO_5040176015" description="MD-2-related lipid-recognition domain-containing protein" evidence="1">
    <location>
        <begin position="19"/>
        <end position="153"/>
    </location>
</feature>
<proteinExistence type="predicted"/>
<protein>
    <recommendedName>
        <fullName evidence="2">MD-2-related lipid-recognition domain-containing protein</fullName>
    </recommendedName>
</protein>
<reference evidence="3" key="1">
    <citation type="submission" date="2022-01" db="EMBL/GenBank/DDBJ databases">
        <authorList>
            <person name="King R."/>
        </authorList>
    </citation>
    <scope>NUCLEOTIDE SEQUENCE</scope>
</reference>
<keyword evidence="1" id="KW-0732">Signal</keyword>
<evidence type="ECO:0000313" key="4">
    <source>
        <dbReference type="Proteomes" id="UP001153712"/>
    </source>
</evidence>
<feature type="signal peptide" evidence="1">
    <location>
        <begin position="1"/>
        <end position="18"/>
    </location>
</feature>
<name>A0A9N9TSM8_PHYSR</name>
<dbReference type="InterPro" id="IPR003172">
    <property type="entry name" value="ML_dom"/>
</dbReference>
<feature type="domain" description="MD-2-related lipid-recognition" evidence="2">
    <location>
        <begin position="21"/>
        <end position="152"/>
    </location>
</feature>
<dbReference type="Proteomes" id="UP001153712">
    <property type="component" value="Chromosome 7"/>
</dbReference>
<evidence type="ECO:0000313" key="3">
    <source>
        <dbReference type="EMBL" id="CAG9863902.1"/>
    </source>
</evidence>